<accession>A0A7T0KDI9</accession>
<dbReference type="Proteomes" id="UP000594681">
    <property type="component" value="Chromosome"/>
</dbReference>
<protein>
    <submittedName>
        <fullName evidence="1">Uncharacterized protein</fullName>
    </submittedName>
</protein>
<dbReference type="KEGG" id="cliz:G7Y31_07340"/>
<evidence type="ECO:0000313" key="1">
    <source>
        <dbReference type="EMBL" id="QPK78386.1"/>
    </source>
</evidence>
<gene>
    <name evidence="1" type="ORF">G7Y31_07340</name>
</gene>
<keyword evidence="2" id="KW-1185">Reference proteome</keyword>
<dbReference type="RefSeq" id="WP_165006690.1">
    <property type="nucleotide sequence ID" value="NZ_CP064954.1"/>
</dbReference>
<sequence length="75" mass="8635">MRPIITDADTGRELWRSKECAEHCNITTPTWGNYYANGRTPQPVAMLDKRSPLWDAEEVKTWHAARPGSPVQLRR</sequence>
<organism evidence="1 2">
    <name type="scientific">Corynebacterium lizhenjunii</name>
    <dbReference type="NCBI Taxonomy" id="2709394"/>
    <lineage>
        <taxon>Bacteria</taxon>
        <taxon>Bacillati</taxon>
        <taxon>Actinomycetota</taxon>
        <taxon>Actinomycetes</taxon>
        <taxon>Mycobacteriales</taxon>
        <taxon>Corynebacteriaceae</taxon>
        <taxon>Corynebacterium</taxon>
    </lineage>
</organism>
<dbReference type="AlphaFoldDB" id="A0A7T0KDI9"/>
<reference evidence="1 2" key="1">
    <citation type="submission" date="2020-11" db="EMBL/GenBank/DDBJ databases">
        <title>Corynebacterium sp. ZJ-599.</title>
        <authorList>
            <person name="Zhou J."/>
        </authorList>
    </citation>
    <scope>NUCLEOTIDE SEQUENCE [LARGE SCALE GENOMIC DNA]</scope>
    <source>
        <strain evidence="1 2">ZJ-599</strain>
    </source>
</reference>
<dbReference type="EMBL" id="CP064954">
    <property type="protein sequence ID" value="QPK78386.1"/>
    <property type="molecule type" value="Genomic_DNA"/>
</dbReference>
<name>A0A7T0KDI9_9CORY</name>
<proteinExistence type="predicted"/>
<evidence type="ECO:0000313" key="2">
    <source>
        <dbReference type="Proteomes" id="UP000594681"/>
    </source>
</evidence>